<keyword evidence="1" id="KW-0853">WD repeat</keyword>
<protein>
    <recommendedName>
        <fullName evidence="4">WD40-repeat-containing domain</fullName>
    </recommendedName>
</protein>
<dbReference type="PANTHER" id="PTHR19920:SF0">
    <property type="entry name" value="CYTOSOLIC IRON-SULFUR PROTEIN ASSEMBLY PROTEIN CIAO1-RELATED"/>
    <property type="match status" value="1"/>
</dbReference>
<dbReference type="GO" id="GO:0016226">
    <property type="term" value="P:iron-sulfur cluster assembly"/>
    <property type="evidence" value="ECO:0007669"/>
    <property type="project" value="TreeGrafter"/>
</dbReference>
<dbReference type="PANTHER" id="PTHR19920">
    <property type="entry name" value="WD40 PROTEIN CIAO1"/>
    <property type="match status" value="1"/>
</dbReference>
<dbReference type="PROSITE" id="PS50082">
    <property type="entry name" value="WD_REPEATS_2"/>
    <property type="match status" value="1"/>
</dbReference>
<dbReference type="AlphaFoldDB" id="A0A8S1NWN0"/>
<organism evidence="2 3">
    <name type="scientific">Paramecium sonneborni</name>
    <dbReference type="NCBI Taxonomy" id="65129"/>
    <lineage>
        <taxon>Eukaryota</taxon>
        <taxon>Sar</taxon>
        <taxon>Alveolata</taxon>
        <taxon>Ciliophora</taxon>
        <taxon>Intramacronucleata</taxon>
        <taxon>Oligohymenophorea</taxon>
        <taxon>Peniculida</taxon>
        <taxon>Parameciidae</taxon>
        <taxon>Paramecium</taxon>
    </lineage>
</organism>
<sequence length="449" mass="53179">MNDIQNEKANNQQQSARFNKQEDYQLNSIIDFQTIITNKIQIFQNNLNQLVNLIQGKLLDQRERVEENDFFEEILLYCQPYLENKINECQQLIELKQIQLKTYFQNCRMKQEVKIPTEVECQTINNLKSNRIQIELKQVIKQEEICCTLIINKSNTILISGSGEQIKLWKIKDGEIQNNPLILIGHTQIVTSLLYSDNERYFISGSYDGNIRLWRKAQPNIWSSKNYFIHQQGVFGLLLSKINQQIISFGKDSIINIIQCCTNYELKISQKLNKHQTIINCVCINESESVLASSDDQKQIIIWVKDEKFQWQFKQIVNQSTNDFFTRMVFVDNYLICQQWSQPISQVFNEQDGYYKQRVDLQINLSEQICDEDLLFPSIYHKKTGILIQKYGKYVYILKLQKEFQFIQACSPIDCFDPYNYGNLIEDGRLLLIWNDYTKEIRIYELNLF</sequence>
<dbReference type="EMBL" id="CAJJDN010000057">
    <property type="protein sequence ID" value="CAD8091504.1"/>
    <property type="molecule type" value="Genomic_DNA"/>
</dbReference>
<dbReference type="Pfam" id="PF00400">
    <property type="entry name" value="WD40"/>
    <property type="match status" value="2"/>
</dbReference>
<evidence type="ECO:0000313" key="2">
    <source>
        <dbReference type="EMBL" id="CAD8091504.1"/>
    </source>
</evidence>
<accession>A0A8S1NWN0</accession>
<evidence type="ECO:0000256" key="1">
    <source>
        <dbReference type="PROSITE-ProRule" id="PRU00221"/>
    </source>
</evidence>
<name>A0A8S1NWN0_9CILI</name>
<dbReference type="PROSITE" id="PS50294">
    <property type="entry name" value="WD_REPEATS_REGION"/>
    <property type="match status" value="1"/>
</dbReference>
<gene>
    <name evidence="2" type="ORF">PSON_ATCC_30995.1.T0570305</name>
</gene>
<dbReference type="SMART" id="SM00320">
    <property type="entry name" value="WD40"/>
    <property type="match status" value="4"/>
</dbReference>
<keyword evidence="3" id="KW-1185">Reference proteome</keyword>
<feature type="repeat" description="WD" evidence="1">
    <location>
        <begin position="183"/>
        <end position="214"/>
    </location>
</feature>
<dbReference type="InterPro" id="IPR001680">
    <property type="entry name" value="WD40_rpt"/>
</dbReference>
<dbReference type="OrthoDB" id="1932312at2759"/>
<reference evidence="2" key="1">
    <citation type="submission" date="2021-01" db="EMBL/GenBank/DDBJ databases">
        <authorList>
            <consortium name="Genoscope - CEA"/>
            <person name="William W."/>
        </authorList>
    </citation>
    <scope>NUCLEOTIDE SEQUENCE</scope>
</reference>
<proteinExistence type="predicted"/>
<evidence type="ECO:0000313" key="3">
    <source>
        <dbReference type="Proteomes" id="UP000692954"/>
    </source>
</evidence>
<dbReference type="GO" id="GO:0097361">
    <property type="term" value="C:cytosolic [4Fe-4S] assembly targeting complex"/>
    <property type="evidence" value="ECO:0007669"/>
    <property type="project" value="TreeGrafter"/>
</dbReference>
<comment type="caution">
    <text evidence="2">The sequence shown here is derived from an EMBL/GenBank/DDBJ whole genome shotgun (WGS) entry which is preliminary data.</text>
</comment>
<evidence type="ECO:0008006" key="4">
    <source>
        <dbReference type="Google" id="ProtNLM"/>
    </source>
</evidence>
<dbReference type="Proteomes" id="UP000692954">
    <property type="component" value="Unassembled WGS sequence"/>
</dbReference>